<organism evidence="1 2">
    <name type="scientific">Myotis brandtii</name>
    <name type="common">Brandt's bat</name>
    <dbReference type="NCBI Taxonomy" id="109478"/>
    <lineage>
        <taxon>Eukaryota</taxon>
        <taxon>Metazoa</taxon>
        <taxon>Chordata</taxon>
        <taxon>Craniata</taxon>
        <taxon>Vertebrata</taxon>
        <taxon>Euteleostomi</taxon>
        <taxon>Mammalia</taxon>
        <taxon>Eutheria</taxon>
        <taxon>Laurasiatheria</taxon>
        <taxon>Chiroptera</taxon>
        <taxon>Yangochiroptera</taxon>
        <taxon>Vespertilionidae</taxon>
        <taxon>Myotis</taxon>
    </lineage>
</organism>
<dbReference type="EMBL" id="KE164372">
    <property type="protein sequence ID" value="EPQ17593.1"/>
    <property type="molecule type" value="Genomic_DNA"/>
</dbReference>
<dbReference type="Proteomes" id="UP000052978">
    <property type="component" value="Unassembled WGS sequence"/>
</dbReference>
<evidence type="ECO:0000313" key="1">
    <source>
        <dbReference type="EMBL" id="EPQ17593.1"/>
    </source>
</evidence>
<reference evidence="1 2" key="1">
    <citation type="journal article" date="2013" name="Nat. Commun.">
        <title>Genome analysis reveals insights into physiology and longevity of the Brandt's bat Myotis brandtii.</title>
        <authorList>
            <person name="Seim I."/>
            <person name="Fang X."/>
            <person name="Xiong Z."/>
            <person name="Lobanov A.V."/>
            <person name="Huang Z."/>
            <person name="Ma S."/>
            <person name="Feng Y."/>
            <person name="Turanov A.A."/>
            <person name="Zhu Y."/>
            <person name="Lenz T.L."/>
            <person name="Gerashchenko M.V."/>
            <person name="Fan D."/>
            <person name="Hee Yim S."/>
            <person name="Yao X."/>
            <person name="Jordan D."/>
            <person name="Xiong Y."/>
            <person name="Ma Y."/>
            <person name="Lyapunov A.N."/>
            <person name="Chen G."/>
            <person name="Kulakova O.I."/>
            <person name="Sun Y."/>
            <person name="Lee S.G."/>
            <person name="Bronson R.T."/>
            <person name="Moskalev A.A."/>
            <person name="Sunyaev S.R."/>
            <person name="Zhang G."/>
            <person name="Krogh A."/>
            <person name="Wang J."/>
            <person name="Gladyshev V.N."/>
        </authorList>
    </citation>
    <scope>NUCLEOTIDE SEQUENCE [LARGE SCALE GENOMIC DNA]</scope>
</reference>
<protein>
    <submittedName>
        <fullName evidence="1">Uncharacterized protein</fullName>
    </submittedName>
</protein>
<evidence type="ECO:0000313" key="2">
    <source>
        <dbReference type="Proteomes" id="UP000052978"/>
    </source>
</evidence>
<gene>
    <name evidence="1" type="ORF">D623_10010156</name>
</gene>
<accession>S7Q2S8</accession>
<proteinExistence type="predicted"/>
<sequence length="90" mass="9897">MGFIRRVIKNEENALPLASAGPVLGLAVVEETVFRRLGASVETDGVMSDCADAPWRERLGKWNMCSERERWLRGEMSAASWGGTVVLAEC</sequence>
<dbReference type="AlphaFoldDB" id="S7Q2S8"/>
<keyword evidence="2" id="KW-1185">Reference proteome</keyword>
<name>S7Q2S8_MYOBR</name>